<organism evidence="2 3">
    <name type="scientific">Sporolactobacillus nakayamae</name>
    <dbReference type="NCBI Taxonomy" id="269670"/>
    <lineage>
        <taxon>Bacteria</taxon>
        <taxon>Bacillati</taxon>
        <taxon>Bacillota</taxon>
        <taxon>Bacilli</taxon>
        <taxon>Bacillales</taxon>
        <taxon>Sporolactobacillaceae</taxon>
        <taxon>Sporolactobacillus</taxon>
    </lineage>
</organism>
<protein>
    <submittedName>
        <fullName evidence="2">Group II intron reverse transcriptase/maturase</fullName>
    </submittedName>
</protein>
<keyword evidence="2" id="KW-0808">Transferase</keyword>
<dbReference type="Proteomes" id="UP000198752">
    <property type="component" value="Unassembled WGS sequence"/>
</dbReference>
<reference evidence="3" key="1">
    <citation type="submission" date="2016-10" db="EMBL/GenBank/DDBJ databases">
        <authorList>
            <person name="Varghese N."/>
            <person name="Submissions S."/>
        </authorList>
    </citation>
    <scope>NUCLEOTIDE SEQUENCE [LARGE SCALE GENOMIC DNA]</scope>
    <source>
        <strain evidence="3">ATCC 700379</strain>
    </source>
</reference>
<keyword evidence="2" id="KW-0695">RNA-directed DNA polymerase</keyword>
<proteinExistence type="predicted"/>
<keyword evidence="3" id="KW-1185">Reference proteome</keyword>
<feature type="domain" description="Reverse transcriptase" evidence="1">
    <location>
        <begin position="1"/>
        <end position="137"/>
    </location>
</feature>
<dbReference type="CDD" id="cd01651">
    <property type="entry name" value="RT_G2_intron"/>
    <property type="match status" value="1"/>
</dbReference>
<keyword evidence="2" id="KW-0548">Nucleotidyltransferase</keyword>
<evidence type="ECO:0000259" key="1">
    <source>
        <dbReference type="PROSITE" id="PS50878"/>
    </source>
</evidence>
<evidence type="ECO:0000313" key="2">
    <source>
        <dbReference type="EMBL" id="SFG29380.1"/>
    </source>
</evidence>
<dbReference type="InterPro" id="IPR051083">
    <property type="entry name" value="GrpII_Intron_Splice-Mob/Def"/>
</dbReference>
<dbReference type="AlphaFoldDB" id="A0A1I2QN34"/>
<dbReference type="PANTHER" id="PTHR34047">
    <property type="entry name" value="NUCLEAR INTRON MATURASE 1, MITOCHONDRIAL-RELATED"/>
    <property type="match status" value="1"/>
</dbReference>
<dbReference type="EMBL" id="FOOY01000007">
    <property type="protein sequence ID" value="SFG29380.1"/>
    <property type="molecule type" value="Genomic_DNA"/>
</dbReference>
<gene>
    <name evidence="2" type="ORF">SAMN02982927_01285</name>
</gene>
<dbReference type="STRING" id="269670.SAMN02982927_01285"/>
<evidence type="ECO:0000313" key="3">
    <source>
        <dbReference type="Proteomes" id="UP000198752"/>
    </source>
</evidence>
<dbReference type="InterPro" id="IPR043502">
    <property type="entry name" value="DNA/RNA_pol_sf"/>
</dbReference>
<dbReference type="PROSITE" id="PS50878">
    <property type="entry name" value="RT_POL"/>
    <property type="match status" value="1"/>
</dbReference>
<dbReference type="InterPro" id="IPR000477">
    <property type="entry name" value="RT_dom"/>
</dbReference>
<name>A0A1I2QN34_9BACL</name>
<dbReference type="SUPFAM" id="SSF56672">
    <property type="entry name" value="DNA/RNA polymerases"/>
    <property type="match status" value="1"/>
</dbReference>
<dbReference type="RefSeq" id="WP_281242872.1">
    <property type="nucleotide sequence ID" value="NZ_FOOY01000007.1"/>
</dbReference>
<dbReference type="GO" id="GO:0003964">
    <property type="term" value="F:RNA-directed DNA polymerase activity"/>
    <property type="evidence" value="ECO:0007669"/>
    <property type="project" value="UniProtKB-KW"/>
</dbReference>
<accession>A0A1I2QN34</accession>
<dbReference type="PANTHER" id="PTHR34047:SF8">
    <property type="entry name" value="PROTEIN YKFC"/>
    <property type="match status" value="1"/>
</dbReference>
<dbReference type="Pfam" id="PF00078">
    <property type="entry name" value="RVT_1"/>
    <property type="match status" value="1"/>
</dbReference>
<sequence length="137" mass="16081">MVFPAYEDRIIQRGLAKILNAIYEQDFLDCSFGFRPNRSCHDALKVLNVYIEKRYTNYIVDVDIKGFFDHVDHQWMMRFLNHRINDPSLLRLIARFLKAGYMEKGTWYASEKGTPQGGLISPILANIYLHYVLIYGL</sequence>